<organism evidence="3">
    <name type="scientific">Tanacetum cinerariifolium</name>
    <name type="common">Dalmatian daisy</name>
    <name type="synonym">Chrysanthemum cinerariifolium</name>
    <dbReference type="NCBI Taxonomy" id="118510"/>
    <lineage>
        <taxon>Eukaryota</taxon>
        <taxon>Viridiplantae</taxon>
        <taxon>Streptophyta</taxon>
        <taxon>Embryophyta</taxon>
        <taxon>Tracheophyta</taxon>
        <taxon>Spermatophyta</taxon>
        <taxon>Magnoliopsida</taxon>
        <taxon>eudicotyledons</taxon>
        <taxon>Gunneridae</taxon>
        <taxon>Pentapetalae</taxon>
        <taxon>asterids</taxon>
        <taxon>campanulids</taxon>
        <taxon>Asterales</taxon>
        <taxon>Asteraceae</taxon>
        <taxon>Asteroideae</taxon>
        <taxon>Anthemideae</taxon>
        <taxon>Anthemidinae</taxon>
        <taxon>Tanacetum</taxon>
    </lineage>
</organism>
<comment type="caution">
    <text evidence="3">The sequence shown here is derived from an EMBL/GenBank/DDBJ whole genome shotgun (WGS) entry which is preliminary data.</text>
</comment>
<sequence length="232" mass="26132">FLYCIIFLSARSKAVRPVIKREFSVARTLQQNRAAKRKNRTIIDAARTMLADLLLPTTFWAKAVNTACYVQNRVLVTKPHNKTPYELLIGKFEGKADEGFLVGYAVNSKAFRVFNSRTRKVEENLNIKFLENKSNVIGRGPEWLFDIDSLTKSMNFEPVTIGNQTNDDACIEINVNAGKARQKKASDHEFILLPFMHSNSPLSSSTQSTDNKDTDEVPDNGDKGVSERSKID</sequence>
<dbReference type="Pfam" id="PF25597">
    <property type="entry name" value="SH3_retrovirus"/>
    <property type="match status" value="1"/>
</dbReference>
<feature type="compositionally biased region" description="Basic and acidic residues" evidence="1">
    <location>
        <begin position="210"/>
        <end position="232"/>
    </location>
</feature>
<dbReference type="InterPro" id="IPR039537">
    <property type="entry name" value="Retrotran_Ty1/copia-like"/>
</dbReference>
<feature type="domain" description="Retroviral polymerase SH3-like" evidence="2">
    <location>
        <begin position="82"/>
        <end position="134"/>
    </location>
</feature>
<dbReference type="PANTHER" id="PTHR42648:SF32">
    <property type="entry name" value="RIBONUCLEASE H-LIKE DOMAIN, GAG-PRE-INTEGRASE DOMAIN PROTEIN-RELATED"/>
    <property type="match status" value="1"/>
</dbReference>
<evidence type="ECO:0000313" key="3">
    <source>
        <dbReference type="EMBL" id="GFC89659.1"/>
    </source>
</evidence>
<feature type="region of interest" description="Disordered" evidence="1">
    <location>
        <begin position="198"/>
        <end position="232"/>
    </location>
</feature>
<feature type="compositionally biased region" description="Low complexity" evidence="1">
    <location>
        <begin position="198"/>
        <end position="208"/>
    </location>
</feature>
<dbReference type="InterPro" id="IPR036397">
    <property type="entry name" value="RNaseH_sf"/>
</dbReference>
<dbReference type="InterPro" id="IPR012337">
    <property type="entry name" value="RNaseH-like_sf"/>
</dbReference>
<accession>A0A699RQC2</accession>
<name>A0A699RQC2_TANCI</name>
<evidence type="ECO:0000259" key="2">
    <source>
        <dbReference type="Pfam" id="PF25597"/>
    </source>
</evidence>
<reference evidence="3" key="1">
    <citation type="journal article" date="2019" name="Sci. Rep.">
        <title>Draft genome of Tanacetum cinerariifolium, the natural source of mosquito coil.</title>
        <authorList>
            <person name="Yamashiro T."/>
            <person name="Shiraishi A."/>
            <person name="Satake H."/>
            <person name="Nakayama K."/>
        </authorList>
    </citation>
    <scope>NUCLEOTIDE SEQUENCE</scope>
</reference>
<dbReference type="InterPro" id="IPR057670">
    <property type="entry name" value="SH3_retrovirus"/>
</dbReference>
<protein>
    <recommendedName>
        <fullName evidence="2">Retroviral polymerase SH3-like domain-containing protein</fullName>
    </recommendedName>
</protein>
<dbReference type="EMBL" id="BKCJ011122041">
    <property type="protein sequence ID" value="GFC89659.1"/>
    <property type="molecule type" value="Genomic_DNA"/>
</dbReference>
<dbReference type="GO" id="GO:0003676">
    <property type="term" value="F:nucleic acid binding"/>
    <property type="evidence" value="ECO:0007669"/>
    <property type="project" value="InterPro"/>
</dbReference>
<evidence type="ECO:0000256" key="1">
    <source>
        <dbReference type="SAM" id="MobiDB-lite"/>
    </source>
</evidence>
<proteinExistence type="predicted"/>
<dbReference type="PANTHER" id="PTHR42648">
    <property type="entry name" value="TRANSPOSASE, PUTATIVE-RELATED"/>
    <property type="match status" value="1"/>
</dbReference>
<feature type="non-terminal residue" evidence="3">
    <location>
        <position position="232"/>
    </location>
</feature>
<dbReference type="Gene3D" id="3.30.420.10">
    <property type="entry name" value="Ribonuclease H-like superfamily/Ribonuclease H"/>
    <property type="match status" value="1"/>
</dbReference>
<dbReference type="AlphaFoldDB" id="A0A699RQC2"/>
<dbReference type="SUPFAM" id="SSF53098">
    <property type="entry name" value="Ribonuclease H-like"/>
    <property type="match status" value="1"/>
</dbReference>
<gene>
    <name evidence="3" type="ORF">Tci_861629</name>
</gene>
<feature type="non-terminal residue" evidence="3">
    <location>
        <position position="1"/>
    </location>
</feature>